<feature type="region of interest" description="Disordered" evidence="1">
    <location>
        <begin position="34"/>
        <end position="69"/>
    </location>
</feature>
<accession>A0A6V8KG32</accession>
<evidence type="ECO:0000313" key="3">
    <source>
        <dbReference type="EMBL" id="GFJ79675.1"/>
    </source>
</evidence>
<evidence type="ECO:0000313" key="4">
    <source>
        <dbReference type="Proteomes" id="UP000482800"/>
    </source>
</evidence>
<feature type="signal peptide" evidence="2">
    <location>
        <begin position="1"/>
        <end position="24"/>
    </location>
</feature>
<sequence>MLTRRVLALVAALVVFTVPSAAVAAPPIGECPPGSDSCHIIDEDEGTNGGGNNNGGSNGGGNDGGGERKCTRGNEPIPCYDPVFGWFNQSDECYYRLTEPQLPPQSGGSADGAWYTPTCLAGVQTPRWFDAPPAGTLPPPDPETLARRALAEITLRAPDLQIRPDPNGAGLVGLPVWLWVDKGPETWGPISNDAEERGLRVDITASVTNLTFDLGDGSPPVSCAGGGTPYPKGATGPSPDCGHVFTKSSRQQPGQKFTITATSSWTVEWTSSGGESGTIGPETRQATVAVRINELQVVTE</sequence>
<reference evidence="3 4" key="1">
    <citation type="submission" date="2020-03" db="EMBL/GenBank/DDBJ databases">
        <title>Whole genome shotgun sequence of Phytohabitans houttuyneae NBRC 108639.</title>
        <authorList>
            <person name="Komaki H."/>
            <person name="Tamura T."/>
        </authorList>
    </citation>
    <scope>NUCLEOTIDE SEQUENCE [LARGE SCALE GENOMIC DNA]</scope>
    <source>
        <strain evidence="3 4">NBRC 108639</strain>
    </source>
</reference>
<proteinExistence type="predicted"/>
<dbReference type="AlphaFoldDB" id="A0A6V8KG32"/>
<name>A0A6V8KG32_9ACTN</name>
<feature type="chain" id="PRO_5029008494" evidence="2">
    <location>
        <begin position="25"/>
        <end position="300"/>
    </location>
</feature>
<dbReference type="EMBL" id="BLPF01000001">
    <property type="protein sequence ID" value="GFJ79675.1"/>
    <property type="molecule type" value="Genomic_DNA"/>
</dbReference>
<keyword evidence="4" id="KW-1185">Reference proteome</keyword>
<evidence type="ECO:0000256" key="2">
    <source>
        <dbReference type="SAM" id="SignalP"/>
    </source>
</evidence>
<dbReference type="Proteomes" id="UP000482800">
    <property type="component" value="Unassembled WGS sequence"/>
</dbReference>
<evidence type="ECO:0000256" key="1">
    <source>
        <dbReference type="SAM" id="MobiDB-lite"/>
    </source>
</evidence>
<comment type="caution">
    <text evidence="3">The sequence shown here is derived from an EMBL/GenBank/DDBJ whole genome shotgun (WGS) entry which is preliminary data.</text>
</comment>
<dbReference type="RefSeq" id="WP_173057201.1">
    <property type="nucleotide sequence ID" value="NZ_BAABGO010000027.1"/>
</dbReference>
<organism evidence="3 4">
    <name type="scientific">Phytohabitans houttuyneae</name>
    <dbReference type="NCBI Taxonomy" id="1076126"/>
    <lineage>
        <taxon>Bacteria</taxon>
        <taxon>Bacillati</taxon>
        <taxon>Actinomycetota</taxon>
        <taxon>Actinomycetes</taxon>
        <taxon>Micromonosporales</taxon>
        <taxon>Micromonosporaceae</taxon>
    </lineage>
</organism>
<protein>
    <submittedName>
        <fullName evidence="3">ATP/GTP-binding protein</fullName>
    </submittedName>
</protein>
<keyword evidence="2" id="KW-0732">Signal</keyword>
<feature type="compositionally biased region" description="Gly residues" evidence="1">
    <location>
        <begin position="47"/>
        <end position="64"/>
    </location>
</feature>
<gene>
    <name evidence="3" type="ORF">Phou_038550</name>
</gene>
<reference evidence="3 4" key="2">
    <citation type="submission" date="2020-03" db="EMBL/GenBank/DDBJ databases">
        <authorList>
            <person name="Ichikawa N."/>
            <person name="Kimura A."/>
            <person name="Kitahashi Y."/>
            <person name="Uohara A."/>
        </authorList>
    </citation>
    <scope>NUCLEOTIDE SEQUENCE [LARGE SCALE GENOMIC DNA]</scope>
    <source>
        <strain evidence="3 4">NBRC 108639</strain>
    </source>
</reference>